<feature type="signal peptide" evidence="5">
    <location>
        <begin position="1"/>
        <end position="24"/>
    </location>
</feature>
<evidence type="ECO:0000256" key="5">
    <source>
        <dbReference type="SAM" id="SignalP"/>
    </source>
</evidence>
<comment type="subcellular location">
    <subcellularLocation>
        <location evidence="1">Membrane</location>
        <topology evidence="1">Single-pass membrane protein</topology>
    </subcellularLocation>
</comment>
<dbReference type="Pfam" id="PF04228">
    <property type="entry name" value="Zn_peptidase"/>
    <property type="match status" value="2"/>
</dbReference>
<evidence type="ECO:0000256" key="1">
    <source>
        <dbReference type="ARBA" id="ARBA00004167"/>
    </source>
</evidence>
<name>A0A239NRW6_9ACTN</name>
<keyword evidence="7" id="KW-1185">Reference proteome</keyword>
<organism evidence="6 7">
    <name type="scientific">Streptosporangium subroseum</name>
    <dbReference type="NCBI Taxonomy" id="106412"/>
    <lineage>
        <taxon>Bacteria</taxon>
        <taxon>Bacillati</taxon>
        <taxon>Actinomycetota</taxon>
        <taxon>Actinomycetes</taxon>
        <taxon>Streptosporangiales</taxon>
        <taxon>Streptosporangiaceae</taxon>
        <taxon>Streptosporangium</taxon>
    </lineage>
</organism>
<dbReference type="InterPro" id="IPR007343">
    <property type="entry name" value="Uncharacterised_pept_Zn_put"/>
</dbReference>
<evidence type="ECO:0008006" key="8">
    <source>
        <dbReference type="Google" id="ProtNLM"/>
    </source>
</evidence>
<keyword evidence="2" id="KW-0812">Transmembrane</keyword>
<dbReference type="GO" id="GO:0016020">
    <property type="term" value="C:membrane"/>
    <property type="evidence" value="ECO:0007669"/>
    <property type="project" value="UniProtKB-SubCell"/>
</dbReference>
<dbReference type="AlphaFoldDB" id="A0A239NRW6"/>
<sequence length="257" mass="28763">MRTLPLAVLSGVLASLFLTGPAAATVDRIERVPTGKVALTGNPIYKTGRMLRRTCRERPIHSTSRKGTENYLGALLKCLNDSWKRQFARADLPFATARLRTVGRSGVSTRCGRFPKDAQAIYCATDRTILFLLDENLLPYLDSLFLFETLAHEYGHHVQKLSGITDVAYSWNYRTKKGYNAVQRRFELQADCLSGAFIGSVWDSLDRSEEDFVYVRDIAEDSPTHGKAENYAHWLTRGFQDGDPGACNTFAAKSRVS</sequence>
<evidence type="ECO:0000313" key="6">
    <source>
        <dbReference type="EMBL" id="SNT57193.1"/>
    </source>
</evidence>
<dbReference type="RefSeq" id="WP_089212420.1">
    <property type="nucleotide sequence ID" value="NZ_FZOD01000066.1"/>
</dbReference>
<proteinExistence type="predicted"/>
<dbReference type="PANTHER" id="PTHR30168:SF0">
    <property type="entry name" value="INNER MEMBRANE PROTEIN"/>
    <property type="match status" value="1"/>
</dbReference>
<dbReference type="Proteomes" id="UP000198282">
    <property type="component" value="Unassembled WGS sequence"/>
</dbReference>
<accession>A0A239NRW6</accession>
<protein>
    <recommendedName>
        <fullName evidence="8">Neutral zinc metallopeptidase</fullName>
    </recommendedName>
</protein>
<feature type="chain" id="PRO_5012647446" description="Neutral zinc metallopeptidase" evidence="5">
    <location>
        <begin position="25"/>
        <end position="257"/>
    </location>
</feature>
<dbReference type="EMBL" id="FZOD01000066">
    <property type="protein sequence ID" value="SNT57193.1"/>
    <property type="molecule type" value="Genomic_DNA"/>
</dbReference>
<keyword evidence="5" id="KW-0732">Signal</keyword>
<keyword evidence="3" id="KW-1133">Transmembrane helix</keyword>
<evidence type="ECO:0000256" key="3">
    <source>
        <dbReference type="ARBA" id="ARBA00022989"/>
    </source>
</evidence>
<gene>
    <name evidence="6" type="ORF">SAMN05216276_106610</name>
</gene>
<dbReference type="PANTHER" id="PTHR30168">
    <property type="entry name" value="PUTATIVE MEMBRANE PROTEIN YPFJ"/>
    <property type="match status" value="1"/>
</dbReference>
<keyword evidence="4" id="KW-0472">Membrane</keyword>
<evidence type="ECO:0000256" key="2">
    <source>
        <dbReference type="ARBA" id="ARBA00022692"/>
    </source>
</evidence>
<dbReference type="OrthoDB" id="9774900at2"/>
<evidence type="ECO:0000256" key="4">
    <source>
        <dbReference type="ARBA" id="ARBA00023136"/>
    </source>
</evidence>
<evidence type="ECO:0000313" key="7">
    <source>
        <dbReference type="Proteomes" id="UP000198282"/>
    </source>
</evidence>
<reference evidence="6 7" key="1">
    <citation type="submission" date="2017-06" db="EMBL/GenBank/DDBJ databases">
        <authorList>
            <person name="Kim H.J."/>
            <person name="Triplett B.A."/>
        </authorList>
    </citation>
    <scope>NUCLEOTIDE SEQUENCE [LARGE SCALE GENOMIC DNA]</scope>
    <source>
        <strain evidence="6 7">CGMCC 4.2132</strain>
    </source>
</reference>